<organism evidence="1 2">
    <name type="scientific">Artomyces pyxidatus</name>
    <dbReference type="NCBI Taxonomy" id="48021"/>
    <lineage>
        <taxon>Eukaryota</taxon>
        <taxon>Fungi</taxon>
        <taxon>Dikarya</taxon>
        <taxon>Basidiomycota</taxon>
        <taxon>Agaricomycotina</taxon>
        <taxon>Agaricomycetes</taxon>
        <taxon>Russulales</taxon>
        <taxon>Auriscalpiaceae</taxon>
        <taxon>Artomyces</taxon>
    </lineage>
</organism>
<evidence type="ECO:0000313" key="1">
    <source>
        <dbReference type="EMBL" id="KAI0063066.1"/>
    </source>
</evidence>
<reference evidence="1" key="1">
    <citation type="submission" date="2021-03" db="EMBL/GenBank/DDBJ databases">
        <authorList>
            <consortium name="DOE Joint Genome Institute"/>
            <person name="Ahrendt S."/>
            <person name="Looney B.P."/>
            <person name="Miyauchi S."/>
            <person name="Morin E."/>
            <person name="Drula E."/>
            <person name="Courty P.E."/>
            <person name="Chicoki N."/>
            <person name="Fauchery L."/>
            <person name="Kohler A."/>
            <person name="Kuo A."/>
            <person name="Labutti K."/>
            <person name="Pangilinan J."/>
            <person name="Lipzen A."/>
            <person name="Riley R."/>
            <person name="Andreopoulos W."/>
            <person name="He G."/>
            <person name="Johnson J."/>
            <person name="Barry K.W."/>
            <person name="Grigoriev I.V."/>
            <person name="Nagy L."/>
            <person name="Hibbett D."/>
            <person name="Henrissat B."/>
            <person name="Matheny P.B."/>
            <person name="Labbe J."/>
            <person name="Martin F."/>
        </authorList>
    </citation>
    <scope>NUCLEOTIDE SEQUENCE</scope>
    <source>
        <strain evidence="1">HHB10654</strain>
    </source>
</reference>
<dbReference type="Proteomes" id="UP000814140">
    <property type="component" value="Unassembled WGS sequence"/>
</dbReference>
<proteinExistence type="predicted"/>
<protein>
    <submittedName>
        <fullName evidence="1">Uncharacterized protein</fullName>
    </submittedName>
</protein>
<evidence type="ECO:0000313" key="2">
    <source>
        <dbReference type="Proteomes" id="UP000814140"/>
    </source>
</evidence>
<accession>A0ACB8T4Z9</accession>
<comment type="caution">
    <text evidence="1">The sequence shown here is derived from an EMBL/GenBank/DDBJ whole genome shotgun (WGS) entry which is preliminary data.</text>
</comment>
<dbReference type="EMBL" id="MU277204">
    <property type="protein sequence ID" value="KAI0063066.1"/>
    <property type="molecule type" value="Genomic_DNA"/>
</dbReference>
<name>A0ACB8T4Z9_9AGAM</name>
<keyword evidence="2" id="KW-1185">Reference proteome</keyword>
<reference evidence="1" key="2">
    <citation type="journal article" date="2022" name="New Phytol.">
        <title>Evolutionary transition to the ectomycorrhizal habit in the genomes of a hyperdiverse lineage of mushroom-forming fungi.</title>
        <authorList>
            <person name="Looney B."/>
            <person name="Miyauchi S."/>
            <person name="Morin E."/>
            <person name="Drula E."/>
            <person name="Courty P.E."/>
            <person name="Kohler A."/>
            <person name="Kuo A."/>
            <person name="LaButti K."/>
            <person name="Pangilinan J."/>
            <person name="Lipzen A."/>
            <person name="Riley R."/>
            <person name="Andreopoulos W."/>
            <person name="He G."/>
            <person name="Johnson J."/>
            <person name="Nolan M."/>
            <person name="Tritt A."/>
            <person name="Barry K.W."/>
            <person name="Grigoriev I.V."/>
            <person name="Nagy L.G."/>
            <person name="Hibbett D."/>
            <person name="Henrissat B."/>
            <person name="Matheny P.B."/>
            <person name="Labbe J."/>
            <person name="Martin F.M."/>
        </authorList>
    </citation>
    <scope>NUCLEOTIDE SEQUENCE</scope>
    <source>
        <strain evidence="1">HHB10654</strain>
    </source>
</reference>
<gene>
    <name evidence="1" type="ORF">BV25DRAFT_1824611</name>
</gene>
<sequence>MTYQQPGAHVPHPDPLLDGYTSNTFGPEGAEFYFTCLLKVPARSLNAMANIRNWSGAYFVTHSPSPNPQPQADIPQQYLFLLDYAMIAGLGTVVPQRIWVPNQEDWDDHIRDANLEMPIFFVHDDGSVGISVVNASAGNSLSLRGVNNELRIGPSQTQAQLRMNWPGYPEQLRQISMREPPLTLFKWVSHIGRTVDAVLQEYATLPNTSQWAVHAGGITRDEILIIGVIQVSASSWMPILQMSRFIL</sequence>